<feature type="domain" description="Dihydroneopterin aldolase/epimerase" evidence="7">
    <location>
        <begin position="6"/>
        <end position="119"/>
    </location>
</feature>
<gene>
    <name evidence="8" type="ORF">RG540_CH17160</name>
</gene>
<evidence type="ECO:0000256" key="2">
    <source>
        <dbReference type="ARBA" id="ARBA00005013"/>
    </source>
</evidence>
<evidence type="ECO:0000259" key="7">
    <source>
        <dbReference type="SMART" id="SM00905"/>
    </source>
</evidence>
<accession>A0A068SNW1</accession>
<keyword evidence="5 6" id="KW-0456">Lyase</keyword>
<evidence type="ECO:0000256" key="1">
    <source>
        <dbReference type="ARBA" id="ARBA00001353"/>
    </source>
</evidence>
<dbReference type="Proteomes" id="UP000028181">
    <property type="component" value="Chromosome I"/>
</dbReference>
<dbReference type="Gene3D" id="3.30.1130.10">
    <property type="match status" value="1"/>
</dbReference>
<dbReference type="PATRIC" id="fig|1028800.3.peg.1728"/>
<comment type="function">
    <text evidence="6">Catalyzes the conversion of 7,8-dihydroneopterin to 6-hydroxymethyl-7,8-dihydropterin.</text>
</comment>
<evidence type="ECO:0000313" key="9">
    <source>
        <dbReference type="Proteomes" id="UP000028181"/>
    </source>
</evidence>
<dbReference type="AlphaFoldDB" id="A0A068SNW1"/>
<comment type="similarity">
    <text evidence="3 6">Belongs to the DHNA family.</text>
</comment>
<dbReference type="eggNOG" id="COG1539">
    <property type="taxonomic scope" value="Bacteria"/>
</dbReference>
<name>A0A068SNW1_NEOGA</name>
<sequence length="121" mass="13582">MATYTITLKNCAFYAKHGAFEQEATLGQRFFIDVVMDVEADEALENDNVASTVHYGIAYEIVEKVVTGHRRNLIETLAKDIGKGLCAWSPQIRRVEITVRKPSVPIPGILDYAEVRVEHFA</sequence>
<dbReference type="EC" id="4.1.2.25" evidence="6"/>
<dbReference type="NCBIfam" id="TIGR00525">
    <property type="entry name" value="folB"/>
    <property type="match status" value="1"/>
</dbReference>
<evidence type="ECO:0000313" key="8">
    <source>
        <dbReference type="EMBL" id="CDN47888.1"/>
    </source>
</evidence>
<dbReference type="GO" id="GO:0046654">
    <property type="term" value="P:tetrahydrofolate biosynthetic process"/>
    <property type="evidence" value="ECO:0007669"/>
    <property type="project" value="UniProtKB-UniRule"/>
</dbReference>
<evidence type="ECO:0000256" key="5">
    <source>
        <dbReference type="ARBA" id="ARBA00023239"/>
    </source>
</evidence>
<evidence type="ECO:0000256" key="3">
    <source>
        <dbReference type="ARBA" id="ARBA00005708"/>
    </source>
</evidence>
<dbReference type="SMART" id="SM00905">
    <property type="entry name" value="FolB"/>
    <property type="match status" value="1"/>
</dbReference>
<dbReference type="KEGG" id="ngg:RG540_CH17160"/>
<dbReference type="RefSeq" id="WP_038586657.1">
    <property type="nucleotide sequence ID" value="NZ_HG938353.1"/>
</dbReference>
<dbReference type="GeneID" id="24255941"/>
<proteinExistence type="inferred from homology"/>
<dbReference type="GO" id="GO:0004150">
    <property type="term" value="F:dihydroneopterin aldolase activity"/>
    <property type="evidence" value="ECO:0007669"/>
    <property type="project" value="UniProtKB-UniRule"/>
</dbReference>
<dbReference type="PANTHER" id="PTHR42844">
    <property type="entry name" value="DIHYDRONEOPTERIN ALDOLASE 1-RELATED"/>
    <property type="match status" value="1"/>
</dbReference>
<organism evidence="8 9">
    <name type="scientific">Neorhizobium galegae bv. orientalis str. HAMBI 540</name>
    <dbReference type="NCBI Taxonomy" id="1028800"/>
    <lineage>
        <taxon>Bacteria</taxon>
        <taxon>Pseudomonadati</taxon>
        <taxon>Pseudomonadota</taxon>
        <taxon>Alphaproteobacteria</taxon>
        <taxon>Hyphomicrobiales</taxon>
        <taxon>Rhizobiaceae</taxon>
        <taxon>Rhizobium/Agrobacterium group</taxon>
        <taxon>Neorhizobium</taxon>
    </lineage>
</organism>
<dbReference type="UniPathway" id="UPA00077">
    <property type="reaction ID" value="UER00154"/>
</dbReference>
<dbReference type="NCBIfam" id="TIGR00526">
    <property type="entry name" value="folB_dom"/>
    <property type="match status" value="1"/>
</dbReference>
<dbReference type="PANTHER" id="PTHR42844:SF1">
    <property type="entry name" value="DIHYDRONEOPTERIN ALDOLASE 1-RELATED"/>
    <property type="match status" value="1"/>
</dbReference>
<evidence type="ECO:0000256" key="6">
    <source>
        <dbReference type="RuleBase" id="RU362079"/>
    </source>
</evidence>
<dbReference type="GO" id="GO:0005737">
    <property type="term" value="C:cytoplasm"/>
    <property type="evidence" value="ECO:0007669"/>
    <property type="project" value="TreeGrafter"/>
</dbReference>
<evidence type="ECO:0000256" key="4">
    <source>
        <dbReference type="ARBA" id="ARBA00022909"/>
    </source>
</evidence>
<dbReference type="GO" id="GO:0046656">
    <property type="term" value="P:folic acid biosynthetic process"/>
    <property type="evidence" value="ECO:0007669"/>
    <property type="project" value="UniProtKB-UniRule"/>
</dbReference>
<dbReference type="InterPro" id="IPR006156">
    <property type="entry name" value="Dihydroneopterin_aldolase"/>
</dbReference>
<dbReference type="Pfam" id="PF02152">
    <property type="entry name" value="FolB"/>
    <property type="match status" value="1"/>
</dbReference>
<dbReference type="OrthoDB" id="9808041at2"/>
<dbReference type="SUPFAM" id="SSF55620">
    <property type="entry name" value="Tetrahydrobiopterin biosynthesis enzymes-like"/>
    <property type="match status" value="1"/>
</dbReference>
<keyword evidence="9" id="KW-1185">Reference proteome</keyword>
<dbReference type="EMBL" id="HG938353">
    <property type="protein sequence ID" value="CDN47888.1"/>
    <property type="molecule type" value="Genomic_DNA"/>
</dbReference>
<protein>
    <recommendedName>
        <fullName evidence="6">7,8-dihydroneopterin aldolase</fullName>
        <ecNumber evidence="6">4.1.2.25</ecNumber>
    </recommendedName>
</protein>
<dbReference type="InterPro" id="IPR006157">
    <property type="entry name" value="FolB_dom"/>
</dbReference>
<comment type="pathway">
    <text evidence="2 6">Cofactor biosynthesis; tetrahydrofolate biosynthesis; 2-amino-4-hydroxy-6-hydroxymethyl-7,8-dihydropteridine diphosphate from 7,8-dihydroneopterin triphosphate: step 3/4.</text>
</comment>
<dbReference type="HOGENOM" id="CLU_112632_1_4_5"/>
<dbReference type="CDD" id="cd00534">
    <property type="entry name" value="DHNA_DHNTPE"/>
    <property type="match status" value="1"/>
</dbReference>
<keyword evidence="4 6" id="KW-0289">Folate biosynthesis</keyword>
<dbReference type="InterPro" id="IPR043133">
    <property type="entry name" value="GTP-CH-I_C/QueF"/>
</dbReference>
<comment type="catalytic activity">
    <reaction evidence="1 6">
        <text>7,8-dihydroneopterin = 6-hydroxymethyl-7,8-dihydropterin + glycolaldehyde</text>
        <dbReference type="Rhea" id="RHEA:10540"/>
        <dbReference type="ChEBI" id="CHEBI:17001"/>
        <dbReference type="ChEBI" id="CHEBI:17071"/>
        <dbReference type="ChEBI" id="CHEBI:44841"/>
        <dbReference type="EC" id="4.1.2.25"/>
    </reaction>
</comment>
<reference evidence="9" key="1">
    <citation type="journal article" date="2014" name="BMC Genomics">
        <title>Genome sequencing of two Neorhizobium galegae strains reveals a noeT gene responsible for the unusual acetylation of the nodulation factors.</title>
        <authorList>
            <person name="Osterman J."/>
            <person name="Marsh J."/>
            <person name="Laine P.K."/>
            <person name="Zeng Z."/>
            <person name="Alatalo E."/>
            <person name="Sullivan J.T."/>
            <person name="Young J.P."/>
            <person name="Thomas-Oates J."/>
            <person name="Paulin L."/>
            <person name="Lindstrom K."/>
        </authorList>
    </citation>
    <scope>NUCLEOTIDE SEQUENCE [LARGE SCALE GENOMIC DNA]</scope>
    <source>
        <strain evidence="9">HAMBI 540</strain>
    </source>
</reference>